<dbReference type="PANTHER" id="PTHR43639:SF1">
    <property type="entry name" value="SHORT-CHAIN DEHYDROGENASE_REDUCTASE FAMILY PROTEIN"/>
    <property type="match status" value="1"/>
</dbReference>
<proteinExistence type="inferred from homology"/>
<keyword evidence="2" id="KW-0560">Oxidoreductase</keyword>
<dbReference type="PANTHER" id="PTHR43639">
    <property type="entry name" value="OXIDOREDUCTASE, SHORT-CHAIN DEHYDROGENASE/REDUCTASE FAMILY (AFU_ORTHOLOGUE AFUA_5G02870)"/>
    <property type="match status" value="1"/>
</dbReference>
<evidence type="ECO:0000313" key="3">
    <source>
        <dbReference type="EMBL" id="MDQ0322929.1"/>
    </source>
</evidence>
<dbReference type="RefSeq" id="WP_307235117.1">
    <property type="nucleotide sequence ID" value="NZ_JAUSVF010000003.1"/>
</dbReference>
<gene>
    <name evidence="3" type="ORF">QO002_005135</name>
</gene>
<reference evidence="3 4" key="1">
    <citation type="submission" date="2023-07" db="EMBL/GenBank/DDBJ databases">
        <title>Genomic Encyclopedia of Type Strains, Phase IV (KMG-IV): sequencing the most valuable type-strain genomes for metagenomic binning, comparative biology and taxonomic classification.</title>
        <authorList>
            <person name="Goeker M."/>
        </authorList>
    </citation>
    <scope>NUCLEOTIDE SEQUENCE [LARGE SCALE GENOMIC DNA]</scope>
    <source>
        <strain evidence="3 4">DSM 1112</strain>
    </source>
</reference>
<keyword evidence="4" id="KW-1185">Reference proteome</keyword>
<name>A0ABU0BZ02_9HYPH</name>
<evidence type="ECO:0000256" key="1">
    <source>
        <dbReference type="ARBA" id="ARBA00006484"/>
    </source>
</evidence>
<dbReference type="InterPro" id="IPR036291">
    <property type="entry name" value="NAD(P)-bd_dom_sf"/>
</dbReference>
<accession>A0ABU0BZ02</accession>
<organism evidence="3 4">
    <name type="scientific">Pararhizobium capsulatum DSM 1112</name>
    <dbReference type="NCBI Taxonomy" id="1121113"/>
    <lineage>
        <taxon>Bacteria</taxon>
        <taxon>Pseudomonadati</taxon>
        <taxon>Pseudomonadota</taxon>
        <taxon>Alphaproteobacteria</taxon>
        <taxon>Hyphomicrobiales</taxon>
        <taxon>Rhizobiaceae</taxon>
        <taxon>Rhizobium/Agrobacterium group</taxon>
        <taxon>Pararhizobium</taxon>
    </lineage>
</organism>
<dbReference type="EMBL" id="JAUSVF010000003">
    <property type="protein sequence ID" value="MDQ0322929.1"/>
    <property type="molecule type" value="Genomic_DNA"/>
</dbReference>
<dbReference type="Proteomes" id="UP001230207">
    <property type="component" value="Unassembled WGS sequence"/>
</dbReference>
<evidence type="ECO:0000313" key="4">
    <source>
        <dbReference type="Proteomes" id="UP001230207"/>
    </source>
</evidence>
<dbReference type="Pfam" id="PF00106">
    <property type="entry name" value="adh_short"/>
    <property type="match status" value="1"/>
</dbReference>
<dbReference type="Gene3D" id="3.40.50.720">
    <property type="entry name" value="NAD(P)-binding Rossmann-like Domain"/>
    <property type="match status" value="2"/>
</dbReference>
<dbReference type="InterPro" id="IPR002347">
    <property type="entry name" value="SDR_fam"/>
</dbReference>
<evidence type="ECO:0000256" key="2">
    <source>
        <dbReference type="ARBA" id="ARBA00023002"/>
    </source>
</evidence>
<dbReference type="Pfam" id="PF13561">
    <property type="entry name" value="adh_short_C2"/>
    <property type="match status" value="1"/>
</dbReference>
<comment type="caution">
    <text evidence="3">The sequence shown here is derived from an EMBL/GenBank/DDBJ whole genome shotgun (WGS) entry which is preliminary data.</text>
</comment>
<protein>
    <submittedName>
        <fullName evidence="3">NAD(P)-dependent dehydrogenase (Short-subunit alcohol dehydrogenase family)</fullName>
    </submittedName>
</protein>
<comment type="similarity">
    <text evidence="1">Belongs to the short-chain dehydrogenases/reductases (SDR) family.</text>
</comment>
<dbReference type="SUPFAM" id="SSF51735">
    <property type="entry name" value="NAD(P)-binding Rossmann-fold domains"/>
    <property type="match status" value="1"/>
</dbReference>
<sequence length="134" mass="13154">MTTNKVAVVTGGSHGIGAAIAKKLAARGAAVAVVYRGNEAEALSVVGAITGAGGVAAAFAADVANQTAVQSAIEAIVAAATPEARRQAVIAATPAGRIGEPADIADVVVFLMSDDSRWITGRTILTDGGLTDAL</sequence>